<keyword evidence="1" id="KW-0812">Transmembrane</keyword>
<keyword evidence="1" id="KW-1133">Transmembrane helix</keyword>
<comment type="caution">
    <text evidence="2">The sequence shown here is derived from an EMBL/GenBank/DDBJ whole genome shotgun (WGS) entry which is preliminary data.</text>
</comment>
<accession>A0ABP9N2I7</accession>
<keyword evidence="3" id="KW-1185">Reference proteome</keyword>
<evidence type="ECO:0000313" key="3">
    <source>
        <dbReference type="Proteomes" id="UP001500171"/>
    </source>
</evidence>
<feature type="transmembrane region" description="Helical" evidence="1">
    <location>
        <begin position="30"/>
        <end position="48"/>
    </location>
</feature>
<reference evidence="3" key="1">
    <citation type="journal article" date="2019" name="Int. J. Syst. Evol. Microbiol.">
        <title>The Global Catalogue of Microorganisms (GCM) 10K type strain sequencing project: providing services to taxonomists for standard genome sequencing and annotation.</title>
        <authorList>
            <consortium name="The Broad Institute Genomics Platform"/>
            <consortium name="The Broad Institute Genome Sequencing Center for Infectious Disease"/>
            <person name="Wu L."/>
            <person name="Ma J."/>
        </authorList>
    </citation>
    <scope>NUCLEOTIDE SEQUENCE [LARGE SCALE GENOMIC DNA]</scope>
    <source>
        <strain evidence="3">JCM 18050</strain>
    </source>
</reference>
<dbReference type="EMBL" id="BAABHY010000001">
    <property type="protein sequence ID" value="GAA5107578.1"/>
    <property type="molecule type" value="Genomic_DNA"/>
</dbReference>
<evidence type="ECO:0000256" key="1">
    <source>
        <dbReference type="SAM" id="Phobius"/>
    </source>
</evidence>
<gene>
    <name evidence="2" type="ORF">GCM10023211_08850</name>
</gene>
<sequence length="51" mass="5692">MIILVIYLAFCIFVGMIAKAAGRSFITWTALSFIIDPILAVIVFFIVAKNR</sequence>
<evidence type="ECO:0000313" key="2">
    <source>
        <dbReference type="EMBL" id="GAA5107578.1"/>
    </source>
</evidence>
<proteinExistence type="predicted"/>
<dbReference type="Proteomes" id="UP001500171">
    <property type="component" value="Unassembled WGS sequence"/>
</dbReference>
<protein>
    <submittedName>
        <fullName evidence="2">Uncharacterized protein</fullName>
    </submittedName>
</protein>
<keyword evidence="1" id="KW-0472">Membrane</keyword>
<name>A0ABP9N2I7_9GAMM</name>
<organism evidence="2 3">
    <name type="scientific">Orbus sasakiae</name>
    <dbReference type="NCBI Taxonomy" id="1078475"/>
    <lineage>
        <taxon>Bacteria</taxon>
        <taxon>Pseudomonadati</taxon>
        <taxon>Pseudomonadota</taxon>
        <taxon>Gammaproteobacteria</taxon>
        <taxon>Orbales</taxon>
        <taxon>Orbaceae</taxon>
        <taxon>Orbus</taxon>
    </lineage>
</organism>